<evidence type="ECO:0000256" key="8">
    <source>
        <dbReference type="SAM" id="Phobius"/>
    </source>
</evidence>
<evidence type="ECO:0000256" key="1">
    <source>
        <dbReference type="ARBA" id="ARBA00004370"/>
    </source>
</evidence>
<keyword evidence="11" id="KW-1185">Reference proteome</keyword>
<feature type="transmembrane region" description="Helical" evidence="8">
    <location>
        <begin position="174"/>
        <end position="201"/>
    </location>
</feature>
<keyword evidence="7" id="KW-0807">Transducer</keyword>
<evidence type="ECO:0000256" key="5">
    <source>
        <dbReference type="ARBA" id="ARBA00023136"/>
    </source>
</evidence>
<comment type="subcellular location">
    <subcellularLocation>
        <location evidence="1">Membrane</location>
    </subcellularLocation>
</comment>
<evidence type="ECO:0000259" key="9">
    <source>
        <dbReference type="PROSITE" id="PS50262"/>
    </source>
</evidence>
<dbReference type="GO" id="GO:0016493">
    <property type="term" value="F:C-C chemokine receptor activity"/>
    <property type="evidence" value="ECO:0007669"/>
    <property type="project" value="TreeGrafter"/>
</dbReference>
<evidence type="ECO:0000313" key="10">
    <source>
        <dbReference type="Ensembl" id="ENSNMLP00000012437.1"/>
    </source>
</evidence>
<feature type="domain" description="G-protein coupled receptors family 1 profile" evidence="9">
    <location>
        <begin position="44"/>
        <end position="278"/>
    </location>
</feature>
<evidence type="ECO:0000313" key="11">
    <source>
        <dbReference type="Proteomes" id="UP000694523"/>
    </source>
</evidence>
<reference evidence="10" key="1">
    <citation type="submission" date="2025-08" db="UniProtKB">
        <authorList>
            <consortium name="Ensembl"/>
        </authorList>
    </citation>
    <scope>IDENTIFICATION</scope>
</reference>
<organism evidence="10 11">
    <name type="scientific">Neogobius melanostomus</name>
    <name type="common">round goby</name>
    <dbReference type="NCBI Taxonomy" id="47308"/>
    <lineage>
        <taxon>Eukaryota</taxon>
        <taxon>Metazoa</taxon>
        <taxon>Chordata</taxon>
        <taxon>Craniata</taxon>
        <taxon>Vertebrata</taxon>
        <taxon>Euteleostomi</taxon>
        <taxon>Actinopterygii</taxon>
        <taxon>Neopterygii</taxon>
        <taxon>Teleostei</taxon>
        <taxon>Neoteleostei</taxon>
        <taxon>Acanthomorphata</taxon>
        <taxon>Gobiaria</taxon>
        <taxon>Gobiiformes</taxon>
        <taxon>Gobioidei</taxon>
        <taxon>Gobiidae</taxon>
        <taxon>Benthophilinae</taxon>
        <taxon>Neogobiini</taxon>
        <taxon>Neogobius</taxon>
    </lineage>
</organism>
<feature type="transmembrane region" description="Helical" evidence="8">
    <location>
        <begin position="222"/>
        <end position="246"/>
    </location>
</feature>
<feature type="transmembrane region" description="Helical" evidence="8">
    <location>
        <begin position="258"/>
        <end position="281"/>
    </location>
</feature>
<evidence type="ECO:0000256" key="4">
    <source>
        <dbReference type="ARBA" id="ARBA00023040"/>
    </source>
</evidence>
<dbReference type="GO" id="GO:0060326">
    <property type="term" value="P:cell chemotaxis"/>
    <property type="evidence" value="ECO:0007669"/>
    <property type="project" value="TreeGrafter"/>
</dbReference>
<dbReference type="Ensembl" id="ENSNMLT00000014048.1">
    <property type="protein sequence ID" value="ENSNMLP00000012437.1"/>
    <property type="gene ID" value="ENSNMLG00000008453.1"/>
</dbReference>
<name>A0A8C6SWY8_9GOBI</name>
<feature type="transmembrane region" description="Helical" evidence="8">
    <location>
        <begin position="20"/>
        <end position="44"/>
    </location>
</feature>
<keyword evidence="5 8" id="KW-0472">Membrane</keyword>
<dbReference type="Pfam" id="PF00001">
    <property type="entry name" value="7tm_1"/>
    <property type="match status" value="1"/>
</dbReference>
<dbReference type="Proteomes" id="UP000694523">
    <property type="component" value="Unplaced"/>
</dbReference>
<evidence type="ECO:0000256" key="2">
    <source>
        <dbReference type="ARBA" id="ARBA00022692"/>
    </source>
</evidence>
<accession>A0A8C6SWY8</accession>
<dbReference type="InterPro" id="IPR017452">
    <property type="entry name" value="GPCR_Rhodpsn_7TM"/>
</dbReference>
<dbReference type="GO" id="GO:0009897">
    <property type="term" value="C:external side of plasma membrane"/>
    <property type="evidence" value="ECO:0007669"/>
    <property type="project" value="TreeGrafter"/>
</dbReference>
<dbReference type="GO" id="GO:0019957">
    <property type="term" value="F:C-C chemokine binding"/>
    <property type="evidence" value="ECO:0007669"/>
    <property type="project" value="TreeGrafter"/>
</dbReference>
<keyword evidence="2 8" id="KW-0812">Transmembrane</keyword>
<dbReference type="PROSITE" id="PS50262">
    <property type="entry name" value="G_PROTEIN_RECEP_F1_2"/>
    <property type="match status" value="1"/>
</dbReference>
<dbReference type="GO" id="GO:0007204">
    <property type="term" value="P:positive regulation of cytosolic calcium ion concentration"/>
    <property type="evidence" value="ECO:0007669"/>
    <property type="project" value="TreeGrafter"/>
</dbReference>
<protein>
    <recommendedName>
        <fullName evidence="9">G-protein coupled receptors family 1 profile domain-containing protein</fullName>
    </recommendedName>
</protein>
<dbReference type="GO" id="GO:0019722">
    <property type="term" value="P:calcium-mediated signaling"/>
    <property type="evidence" value="ECO:0007669"/>
    <property type="project" value="TreeGrafter"/>
</dbReference>
<sequence length="299" mass="33130">MDLISDNFTNISTSGHPPPSFSMGFGAVAPAVVMSLCFLVGFPGNLAVIILKPNWQKMSRLSQSLMMNLALSDLLCLGTLPLWIYDVLFSWTLGTVTCKIVGFVSHCSVQSSVLTVTALSVQRYMQITHQQRCLQLLVLLWLISMILSIPALVIRKIVKHDQQTMCSPSYSSSVQQVAVLFTESLLGFSSFLITASTYICLNRKLNRAVFFNSSWTSKLVSGIIVTFFVLWMPYFMFDLVIAVAIVQKVPGVLPFFETGYNVFASVTFINSCLNPLLYAFAFRMCGKSKDKTSENNATA</sequence>
<dbReference type="InterPro" id="IPR000276">
    <property type="entry name" value="GPCR_Rhodpsn"/>
</dbReference>
<evidence type="ECO:0000256" key="7">
    <source>
        <dbReference type="ARBA" id="ARBA00023224"/>
    </source>
</evidence>
<dbReference type="PANTHER" id="PTHR10489">
    <property type="entry name" value="CELL ADHESION MOLECULE"/>
    <property type="match status" value="1"/>
</dbReference>
<keyword evidence="3 8" id="KW-1133">Transmembrane helix</keyword>
<dbReference type="GO" id="GO:0006955">
    <property type="term" value="P:immune response"/>
    <property type="evidence" value="ECO:0007669"/>
    <property type="project" value="TreeGrafter"/>
</dbReference>
<dbReference type="InterPro" id="IPR050119">
    <property type="entry name" value="CCR1-9-like"/>
</dbReference>
<dbReference type="SUPFAM" id="SSF81321">
    <property type="entry name" value="Family A G protein-coupled receptor-like"/>
    <property type="match status" value="1"/>
</dbReference>
<feature type="transmembrane region" description="Helical" evidence="8">
    <location>
        <begin position="133"/>
        <end position="154"/>
    </location>
</feature>
<keyword evidence="6" id="KW-0675">Receptor</keyword>
<dbReference type="AlphaFoldDB" id="A0A8C6SWY8"/>
<evidence type="ECO:0000256" key="6">
    <source>
        <dbReference type="ARBA" id="ARBA00023170"/>
    </source>
</evidence>
<dbReference type="Gene3D" id="1.20.1070.10">
    <property type="entry name" value="Rhodopsin 7-helix transmembrane proteins"/>
    <property type="match status" value="1"/>
</dbReference>
<dbReference type="PANTHER" id="PTHR10489:SF946">
    <property type="entry name" value="LEUKOTRIENE B4 RECEPTOR 1-LIKE"/>
    <property type="match status" value="1"/>
</dbReference>
<dbReference type="PRINTS" id="PR00237">
    <property type="entry name" value="GPCRRHODOPSN"/>
</dbReference>
<proteinExistence type="predicted"/>
<evidence type="ECO:0000256" key="3">
    <source>
        <dbReference type="ARBA" id="ARBA00022989"/>
    </source>
</evidence>
<reference evidence="10" key="2">
    <citation type="submission" date="2025-09" db="UniProtKB">
        <authorList>
            <consortium name="Ensembl"/>
        </authorList>
    </citation>
    <scope>IDENTIFICATION</scope>
</reference>
<keyword evidence="4" id="KW-0297">G-protein coupled receptor</keyword>